<gene>
    <name evidence="1" type="ORF">LX69_01495</name>
</gene>
<reference evidence="1 2" key="1">
    <citation type="submission" date="2018-06" db="EMBL/GenBank/DDBJ databases">
        <title>Genomic Encyclopedia of Archaeal and Bacterial Type Strains, Phase II (KMG-II): from individual species to whole genera.</title>
        <authorList>
            <person name="Goeker M."/>
        </authorList>
    </citation>
    <scope>NUCLEOTIDE SEQUENCE [LARGE SCALE GENOMIC DNA]</scope>
    <source>
        <strain evidence="1 2">DSM 6779</strain>
    </source>
</reference>
<dbReference type="EMBL" id="QKZK01000009">
    <property type="protein sequence ID" value="PZX17445.1"/>
    <property type="molecule type" value="Genomic_DNA"/>
</dbReference>
<name>A0A2W7NAH4_9BACT</name>
<evidence type="ECO:0000313" key="2">
    <source>
        <dbReference type="Proteomes" id="UP000249239"/>
    </source>
</evidence>
<evidence type="ECO:0000313" key="1">
    <source>
        <dbReference type="EMBL" id="PZX17445.1"/>
    </source>
</evidence>
<keyword evidence="2" id="KW-1185">Reference proteome</keyword>
<dbReference type="AlphaFoldDB" id="A0A2W7NAH4"/>
<comment type="caution">
    <text evidence="1">The sequence shown here is derived from an EMBL/GenBank/DDBJ whole genome shotgun (WGS) entry which is preliminary data.</text>
</comment>
<accession>A0A2W7NAH4</accession>
<organism evidence="1 2">
    <name type="scientific">Breznakibacter xylanolyticus</name>
    <dbReference type="NCBI Taxonomy" id="990"/>
    <lineage>
        <taxon>Bacteria</taxon>
        <taxon>Pseudomonadati</taxon>
        <taxon>Bacteroidota</taxon>
        <taxon>Bacteroidia</taxon>
        <taxon>Marinilabiliales</taxon>
        <taxon>Marinilabiliaceae</taxon>
        <taxon>Breznakibacter</taxon>
    </lineage>
</organism>
<dbReference type="Proteomes" id="UP000249239">
    <property type="component" value="Unassembled WGS sequence"/>
</dbReference>
<sequence>MMHVHAKKKGGYMANKQAHLRKKLWQEEYDECVNLYGFGVVKG</sequence>
<protein>
    <submittedName>
        <fullName evidence="1">Uncharacterized protein</fullName>
    </submittedName>
</protein>
<proteinExistence type="predicted"/>